<dbReference type="InterPro" id="IPR036554">
    <property type="entry name" value="GHMP_kinase_C_sf"/>
</dbReference>
<dbReference type="PROSITE" id="PS00627">
    <property type="entry name" value="GHMP_KINASES_ATP"/>
    <property type="match status" value="1"/>
</dbReference>
<comment type="subcellular location">
    <subcellularLocation>
        <location evidence="12">Cytoplasm</location>
    </subcellularLocation>
</comment>
<feature type="domain" description="GHMP kinase N-terminal" evidence="13">
    <location>
        <begin position="57"/>
        <end position="138"/>
    </location>
</feature>
<dbReference type="Pfam" id="PF08544">
    <property type="entry name" value="GHMP_kinases_C"/>
    <property type="match status" value="1"/>
</dbReference>
<evidence type="ECO:0000256" key="11">
    <source>
        <dbReference type="ARBA" id="ARBA00049375"/>
    </source>
</evidence>
<dbReference type="InterPro" id="IPR020568">
    <property type="entry name" value="Ribosomal_Su5_D2-typ_SF"/>
</dbReference>
<evidence type="ECO:0000256" key="6">
    <source>
        <dbReference type="ARBA" id="ARBA00022679"/>
    </source>
</evidence>
<evidence type="ECO:0000259" key="14">
    <source>
        <dbReference type="Pfam" id="PF08544"/>
    </source>
</evidence>
<evidence type="ECO:0000256" key="10">
    <source>
        <dbReference type="ARBA" id="ARBA00022840"/>
    </source>
</evidence>
<keyword evidence="9 12" id="KW-0418">Kinase</keyword>
<evidence type="ECO:0000256" key="12">
    <source>
        <dbReference type="HAMAP-Rule" id="MF_00384"/>
    </source>
</evidence>
<dbReference type="NCBIfam" id="TIGR00191">
    <property type="entry name" value="thrB"/>
    <property type="match status" value="1"/>
</dbReference>
<dbReference type="PRINTS" id="PR00958">
    <property type="entry name" value="HOMSERKINASE"/>
</dbReference>
<evidence type="ECO:0000313" key="15">
    <source>
        <dbReference type="EMBL" id="TCK04628.1"/>
    </source>
</evidence>
<dbReference type="NCBIfam" id="NF002288">
    <property type="entry name" value="PRK01212.1-4"/>
    <property type="match status" value="1"/>
</dbReference>
<dbReference type="InterPro" id="IPR013750">
    <property type="entry name" value="GHMP_kinase_C_dom"/>
</dbReference>
<feature type="domain" description="GHMP kinase C-terminal" evidence="14">
    <location>
        <begin position="199"/>
        <end position="273"/>
    </location>
</feature>
<keyword evidence="10 12" id="KW-0067">ATP-binding</keyword>
<dbReference type="Gene3D" id="3.30.230.10">
    <property type="match status" value="1"/>
</dbReference>
<comment type="pathway">
    <text evidence="1 12">Amino-acid biosynthesis; L-threonine biosynthesis; L-threonine from L-aspartate: step 4/5.</text>
</comment>
<dbReference type="PANTHER" id="PTHR20861:SF1">
    <property type="entry name" value="HOMOSERINE KINASE"/>
    <property type="match status" value="1"/>
</dbReference>
<reference evidence="15 16" key="1">
    <citation type="submission" date="2019-03" db="EMBL/GenBank/DDBJ databases">
        <title>Genomic Encyclopedia of Archaeal and Bacterial Type Strains, Phase II (KMG-II): from individual species to whole genera.</title>
        <authorList>
            <person name="Goeker M."/>
        </authorList>
    </citation>
    <scope>NUCLEOTIDE SEQUENCE [LARGE SCALE GENOMIC DNA]</scope>
    <source>
        <strain evidence="15 16">DSM 24425</strain>
    </source>
</reference>
<dbReference type="PANTHER" id="PTHR20861">
    <property type="entry name" value="HOMOSERINE/4-DIPHOSPHOCYTIDYL-2-C-METHYL-D-ERYTHRITOL KINASE"/>
    <property type="match status" value="1"/>
</dbReference>
<dbReference type="AlphaFoldDB" id="A0A4R1GA93"/>
<dbReference type="UniPathway" id="UPA00050">
    <property type="reaction ID" value="UER00064"/>
</dbReference>
<dbReference type="GO" id="GO:0005737">
    <property type="term" value="C:cytoplasm"/>
    <property type="evidence" value="ECO:0007669"/>
    <property type="project" value="UniProtKB-SubCell"/>
</dbReference>
<dbReference type="SUPFAM" id="SSF54211">
    <property type="entry name" value="Ribosomal protein S5 domain 2-like"/>
    <property type="match status" value="1"/>
</dbReference>
<protein>
    <recommendedName>
        <fullName evidence="4 12">Homoserine kinase</fullName>
        <shortName evidence="12">HK</shortName>
        <shortName evidence="12">HSK</shortName>
        <ecNumber evidence="3 12">2.7.1.39</ecNumber>
    </recommendedName>
</protein>
<feature type="binding site" evidence="12">
    <location>
        <begin position="85"/>
        <end position="95"/>
    </location>
    <ligand>
        <name>ATP</name>
        <dbReference type="ChEBI" id="CHEBI:30616"/>
    </ligand>
</feature>
<evidence type="ECO:0000256" key="3">
    <source>
        <dbReference type="ARBA" id="ARBA00012078"/>
    </source>
</evidence>
<dbReference type="EMBL" id="SMFV01000003">
    <property type="protein sequence ID" value="TCK04628.1"/>
    <property type="molecule type" value="Genomic_DNA"/>
</dbReference>
<evidence type="ECO:0000256" key="4">
    <source>
        <dbReference type="ARBA" id="ARBA00017858"/>
    </source>
</evidence>
<name>A0A4R1GA93_9BACT</name>
<accession>A0A4R1GA93</accession>
<keyword evidence="8 12" id="KW-0547">Nucleotide-binding</keyword>
<dbReference type="SUPFAM" id="SSF55060">
    <property type="entry name" value="GHMP Kinase, C-terminal domain"/>
    <property type="match status" value="1"/>
</dbReference>
<dbReference type="PIRSF" id="PIRSF000676">
    <property type="entry name" value="Homoser_kin"/>
    <property type="match status" value="1"/>
</dbReference>
<evidence type="ECO:0000256" key="5">
    <source>
        <dbReference type="ARBA" id="ARBA00022605"/>
    </source>
</evidence>
<dbReference type="RefSeq" id="WP_132526518.1">
    <property type="nucleotide sequence ID" value="NZ_SMFV01000003.1"/>
</dbReference>
<comment type="caution">
    <text evidence="15">The sequence shown here is derived from an EMBL/GenBank/DDBJ whole genome shotgun (WGS) entry which is preliminary data.</text>
</comment>
<dbReference type="InterPro" id="IPR006203">
    <property type="entry name" value="GHMP_knse_ATP-bd_CS"/>
</dbReference>
<keyword evidence="16" id="KW-1185">Reference proteome</keyword>
<keyword evidence="12" id="KW-0963">Cytoplasm</keyword>
<keyword evidence="7 12" id="KW-0791">Threonine biosynthesis</keyword>
<dbReference type="OrthoDB" id="9769912at2"/>
<proteinExistence type="inferred from homology"/>
<dbReference type="GO" id="GO:0004413">
    <property type="term" value="F:homoserine kinase activity"/>
    <property type="evidence" value="ECO:0007669"/>
    <property type="project" value="UniProtKB-UniRule"/>
</dbReference>
<evidence type="ECO:0000256" key="2">
    <source>
        <dbReference type="ARBA" id="ARBA00007370"/>
    </source>
</evidence>
<comment type="catalytic activity">
    <reaction evidence="11 12">
        <text>L-homoserine + ATP = O-phospho-L-homoserine + ADP + H(+)</text>
        <dbReference type="Rhea" id="RHEA:13985"/>
        <dbReference type="ChEBI" id="CHEBI:15378"/>
        <dbReference type="ChEBI" id="CHEBI:30616"/>
        <dbReference type="ChEBI" id="CHEBI:57476"/>
        <dbReference type="ChEBI" id="CHEBI:57590"/>
        <dbReference type="ChEBI" id="CHEBI:456216"/>
        <dbReference type="EC" id="2.7.1.39"/>
    </reaction>
</comment>
<evidence type="ECO:0000256" key="8">
    <source>
        <dbReference type="ARBA" id="ARBA00022741"/>
    </source>
</evidence>
<dbReference type="InterPro" id="IPR000870">
    <property type="entry name" value="Homoserine_kinase"/>
</dbReference>
<dbReference type="InterPro" id="IPR006204">
    <property type="entry name" value="GHMP_kinase_N_dom"/>
</dbReference>
<dbReference type="Pfam" id="PF00288">
    <property type="entry name" value="GHMP_kinases_N"/>
    <property type="match status" value="1"/>
</dbReference>
<comment type="similarity">
    <text evidence="2 12">Belongs to the GHMP kinase family. Homoserine kinase subfamily.</text>
</comment>
<organism evidence="15 16">
    <name type="scientific">Phorcysia thermohydrogeniphila</name>
    <dbReference type="NCBI Taxonomy" id="936138"/>
    <lineage>
        <taxon>Bacteria</taxon>
        <taxon>Pseudomonadati</taxon>
        <taxon>Aquificota</taxon>
        <taxon>Aquificia</taxon>
        <taxon>Desulfurobacteriales</taxon>
        <taxon>Desulfurobacteriaceae</taxon>
        <taxon>Phorcysia</taxon>
    </lineage>
</organism>
<evidence type="ECO:0000259" key="13">
    <source>
        <dbReference type="Pfam" id="PF00288"/>
    </source>
</evidence>
<dbReference type="EC" id="2.7.1.39" evidence="3 12"/>
<dbReference type="InterPro" id="IPR014721">
    <property type="entry name" value="Ribsml_uS5_D2-typ_fold_subgr"/>
</dbReference>
<evidence type="ECO:0000256" key="7">
    <source>
        <dbReference type="ARBA" id="ARBA00022697"/>
    </source>
</evidence>
<gene>
    <name evidence="12" type="primary">thrB</name>
    <name evidence="15" type="ORF">CLV27_1061</name>
</gene>
<evidence type="ECO:0000313" key="16">
    <source>
        <dbReference type="Proteomes" id="UP000295777"/>
    </source>
</evidence>
<evidence type="ECO:0000256" key="1">
    <source>
        <dbReference type="ARBA" id="ARBA00005015"/>
    </source>
</evidence>
<dbReference type="HAMAP" id="MF_00384">
    <property type="entry name" value="Homoser_kinase"/>
    <property type="match status" value="1"/>
</dbReference>
<dbReference type="GO" id="GO:0005524">
    <property type="term" value="F:ATP binding"/>
    <property type="evidence" value="ECO:0007669"/>
    <property type="project" value="UniProtKB-UniRule"/>
</dbReference>
<comment type="function">
    <text evidence="12">Catalyzes the ATP-dependent phosphorylation of L-homoserine to L-homoserine phosphate.</text>
</comment>
<sequence length="300" mass="32993">MKFKVSVPASTSNLGPGFDALGLALTLYNDFIVEPSDFYSVEIEGEGAEELPKDETNLFLRAYRSTMEYLGLNRPIKVKLVNRIPLGRGLGSSATAIVGGILAAEKISGKELSLPEVIDVAFKFEPHPDNVLPAYTGGFVVAATNGDLSYIKLDWPEELKVIIVVPELFLSTEESRSVLPEKYDRKDVIFNIQRVSLLLGALQKKDFGLLKEAVKDRVHQPYRCDLIPSFWEILSEGYKAGAYAVYLSGAGSCIGALADKNFDEIGKAMCNVFDSLGIESRYLILDVDREGARIEEELDG</sequence>
<keyword evidence="5 12" id="KW-0028">Amino-acid biosynthesis</keyword>
<dbReference type="Gene3D" id="3.30.70.890">
    <property type="entry name" value="GHMP kinase, C-terminal domain"/>
    <property type="match status" value="1"/>
</dbReference>
<evidence type="ECO:0000256" key="9">
    <source>
        <dbReference type="ARBA" id="ARBA00022777"/>
    </source>
</evidence>
<dbReference type="GO" id="GO:0009088">
    <property type="term" value="P:threonine biosynthetic process"/>
    <property type="evidence" value="ECO:0007669"/>
    <property type="project" value="UniProtKB-UniRule"/>
</dbReference>
<keyword evidence="6 12" id="KW-0808">Transferase</keyword>
<dbReference type="Proteomes" id="UP000295777">
    <property type="component" value="Unassembled WGS sequence"/>
</dbReference>